<dbReference type="EMBL" id="APPN01000050">
    <property type="protein sequence ID" value="ENV35041.1"/>
    <property type="molecule type" value="Genomic_DNA"/>
</dbReference>
<evidence type="ECO:0008006" key="4">
    <source>
        <dbReference type="Google" id="ProtNLM"/>
    </source>
</evidence>
<dbReference type="InterPro" id="IPR025557">
    <property type="entry name" value="DUF4282"/>
</dbReference>
<comment type="caution">
    <text evidence="2">The sequence shown here is derived from an EMBL/GenBank/DDBJ whole genome shotgun (WGS) entry which is preliminary data.</text>
</comment>
<keyword evidence="1" id="KW-0472">Membrane</keyword>
<name>N8YEK4_9GAMM</name>
<keyword evidence="1" id="KW-0812">Transmembrane</keyword>
<protein>
    <recommendedName>
        <fullName evidence="4">DUF4282 domain-containing protein</fullName>
    </recommendedName>
</protein>
<dbReference type="HOGENOM" id="CLU_169571_1_0_6"/>
<evidence type="ECO:0000313" key="3">
    <source>
        <dbReference type="Proteomes" id="UP000013117"/>
    </source>
</evidence>
<dbReference type="RefSeq" id="WP_004856824.1">
    <property type="nucleotide sequence ID" value="NZ_ASYY01000053.1"/>
</dbReference>
<sequence>MNNLFTLNDMLTPKIVTVLYWIGLIFVIFTALSTLFRYGYGAFYGFGMRLLIAILILVFGGLAVRVYSELLIVIFKIHENLKKIADRQP</sequence>
<keyword evidence="3" id="KW-1185">Reference proteome</keyword>
<dbReference type="AlphaFoldDB" id="N8YEK4"/>
<evidence type="ECO:0000256" key="1">
    <source>
        <dbReference type="SAM" id="Phobius"/>
    </source>
</evidence>
<dbReference type="PATRIC" id="fig|1120926.3.peg.657"/>
<organism evidence="2 3">
    <name type="scientific">Acinetobacter gerneri DSM 14967 = CIP 107464 = MTCC 9824</name>
    <dbReference type="NCBI Taxonomy" id="1120926"/>
    <lineage>
        <taxon>Bacteria</taxon>
        <taxon>Pseudomonadati</taxon>
        <taxon>Pseudomonadota</taxon>
        <taxon>Gammaproteobacteria</taxon>
        <taxon>Moraxellales</taxon>
        <taxon>Moraxellaceae</taxon>
        <taxon>Acinetobacter</taxon>
    </lineage>
</organism>
<dbReference type="GeneID" id="84208108"/>
<feature type="transmembrane region" description="Helical" evidence="1">
    <location>
        <begin position="20"/>
        <end position="38"/>
    </location>
</feature>
<reference evidence="2 3" key="1">
    <citation type="submission" date="2013-02" db="EMBL/GenBank/DDBJ databases">
        <title>The Genome Sequence of Acinetobacter gerneri CIP 107464.</title>
        <authorList>
            <consortium name="The Broad Institute Genome Sequencing Platform"/>
            <consortium name="The Broad Institute Genome Sequencing Center for Infectious Disease"/>
            <person name="Cerqueira G."/>
            <person name="Feldgarden M."/>
            <person name="Courvalin P."/>
            <person name="Perichon B."/>
            <person name="Grillot-Courvalin C."/>
            <person name="Clermont D."/>
            <person name="Rocha E."/>
            <person name="Yoon E.-J."/>
            <person name="Nemec A."/>
            <person name="Walker B."/>
            <person name="Young S.K."/>
            <person name="Zeng Q."/>
            <person name="Gargeya S."/>
            <person name="Fitzgerald M."/>
            <person name="Haas B."/>
            <person name="Abouelleil A."/>
            <person name="Alvarado L."/>
            <person name="Arachchi H.M."/>
            <person name="Berlin A.M."/>
            <person name="Chapman S.B."/>
            <person name="Dewar J."/>
            <person name="Goldberg J."/>
            <person name="Griggs A."/>
            <person name="Gujja S."/>
            <person name="Hansen M."/>
            <person name="Howarth C."/>
            <person name="Imamovic A."/>
            <person name="Larimer J."/>
            <person name="McCowan C."/>
            <person name="Murphy C."/>
            <person name="Neiman D."/>
            <person name="Pearson M."/>
            <person name="Priest M."/>
            <person name="Roberts A."/>
            <person name="Saif S."/>
            <person name="Shea T."/>
            <person name="Sisk P."/>
            <person name="Sykes S."/>
            <person name="Wortman J."/>
            <person name="Nusbaum C."/>
            <person name="Birren B."/>
        </authorList>
    </citation>
    <scope>NUCLEOTIDE SEQUENCE [LARGE SCALE GENOMIC DNA]</scope>
    <source>
        <strain evidence="2 3">CIP 107464</strain>
    </source>
</reference>
<dbReference type="Proteomes" id="UP000013117">
    <property type="component" value="Unassembled WGS sequence"/>
</dbReference>
<feature type="transmembrane region" description="Helical" evidence="1">
    <location>
        <begin position="50"/>
        <end position="75"/>
    </location>
</feature>
<proteinExistence type="predicted"/>
<accession>N8YEK4</accession>
<dbReference type="OrthoDB" id="280522at2"/>
<evidence type="ECO:0000313" key="2">
    <source>
        <dbReference type="EMBL" id="ENV35041.1"/>
    </source>
</evidence>
<gene>
    <name evidence="2" type="ORF">F960_00691</name>
</gene>
<dbReference type="eggNOG" id="ENOG5032UH1">
    <property type="taxonomic scope" value="Bacteria"/>
</dbReference>
<dbReference type="Pfam" id="PF14110">
    <property type="entry name" value="DUF4282"/>
    <property type="match status" value="1"/>
</dbReference>
<keyword evidence="1" id="KW-1133">Transmembrane helix</keyword>